<dbReference type="RefSeq" id="WP_243516361.1">
    <property type="nucleotide sequence ID" value="NZ_CP094534.1"/>
</dbReference>
<evidence type="ECO:0000313" key="3">
    <source>
        <dbReference type="EMBL" id="UOE34965.1"/>
    </source>
</evidence>
<keyword evidence="2" id="KW-0732">Signal</keyword>
<evidence type="ECO:0000313" key="4">
    <source>
        <dbReference type="Proteomes" id="UP000831390"/>
    </source>
</evidence>
<evidence type="ECO:0000256" key="1">
    <source>
        <dbReference type="SAM" id="MobiDB-lite"/>
    </source>
</evidence>
<name>A0ABY4B7G0_9BACT</name>
<evidence type="ECO:0008006" key="5">
    <source>
        <dbReference type="Google" id="ProtNLM"/>
    </source>
</evidence>
<evidence type="ECO:0000256" key="2">
    <source>
        <dbReference type="SAM" id="SignalP"/>
    </source>
</evidence>
<sequence>MKPWLLFAALLPCRLAAAQAVPVPLPLPQTNMQPTVVITPMENTPRVRYQYQLVHPVSDCVWLAPAWRGQVKLEPARKFINTNFQGELEGLLMRTINELVAEGWEFVEIRTESKPYGATQKIEKSPQSADPTNPIYVSTTSFHTSSDTRYLFRKAL</sequence>
<accession>A0ABY4B7G0</accession>
<feature type="region of interest" description="Disordered" evidence="1">
    <location>
        <begin position="117"/>
        <end position="140"/>
    </location>
</feature>
<keyword evidence="4" id="KW-1185">Reference proteome</keyword>
<protein>
    <recommendedName>
        <fullName evidence="5">DUF4177 domain-containing protein</fullName>
    </recommendedName>
</protein>
<feature type="chain" id="PRO_5046210541" description="DUF4177 domain-containing protein" evidence="2">
    <location>
        <begin position="21"/>
        <end position="156"/>
    </location>
</feature>
<feature type="signal peptide" evidence="2">
    <location>
        <begin position="1"/>
        <end position="20"/>
    </location>
</feature>
<feature type="compositionally biased region" description="Polar residues" evidence="1">
    <location>
        <begin position="125"/>
        <end position="140"/>
    </location>
</feature>
<dbReference type="EMBL" id="CP094534">
    <property type="protein sequence ID" value="UOE34965.1"/>
    <property type="molecule type" value="Genomic_DNA"/>
</dbReference>
<proteinExistence type="predicted"/>
<reference evidence="3 4" key="1">
    <citation type="submission" date="2022-03" db="EMBL/GenBank/DDBJ databases">
        <title>Hymenobactersp. isolated from the air.</title>
        <authorList>
            <person name="Won M."/>
            <person name="Kwon S.-W."/>
        </authorList>
    </citation>
    <scope>NUCLEOTIDE SEQUENCE [LARGE SCALE GENOMIC DNA]</scope>
    <source>
        <strain evidence="3 4">KACC 22596</strain>
    </source>
</reference>
<dbReference type="Proteomes" id="UP000831390">
    <property type="component" value="Chromosome"/>
</dbReference>
<organism evidence="3 4">
    <name type="scientific">Hymenobacter monticola</name>
    <dbReference type="NCBI Taxonomy" id="1705399"/>
    <lineage>
        <taxon>Bacteria</taxon>
        <taxon>Pseudomonadati</taxon>
        <taxon>Bacteroidota</taxon>
        <taxon>Cytophagia</taxon>
        <taxon>Cytophagales</taxon>
        <taxon>Hymenobacteraceae</taxon>
        <taxon>Hymenobacter</taxon>
    </lineage>
</organism>
<gene>
    <name evidence="3" type="ORF">MTP16_04745</name>
</gene>